<dbReference type="Gene3D" id="2.60.120.260">
    <property type="entry name" value="Galactose-binding domain-like"/>
    <property type="match status" value="1"/>
</dbReference>
<organism evidence="2 3">
    <name type="scientific">Pseudobythopirellula maris</name>
    <dbReference type="NCBI Taxonomy" id="2527991"/>
    <lineage>
        <taxon>Bacteria</taxon>
        <taxon>Pseudomonadati</taxon>
        <taxon>Planctomycetota</taxon>
        <taxon>Planctomycetia</taxon>
        <taxon>Pirellulales</taxon>
        <taxon>Lacipirellulaceae</taxon>
        <taxon>Pseudobythopirellula</taxon>
    </lineage>
</organism>
<comment type="caution">
    <text evidence="2">The sequence shown here is derived from an EMBL/GenBank/DDBJ whole genome shotgun (WGS) entry which is preliminary data.</text>
</comment>
<dbReference type="InterPro" id="IPR053161">
    <property type="entry name" value="Ulvan_degrading_GH"/>
</dbReference>
<proteinExistence type="predicted"/>
<keyword evidence="3" id="KW-1185">Reference proteome</keyword>
<dbReference type="EMBL" id="SJPQ01000002">
    <property type="protein sequence ID" value="TWT88611.1"/>
    <property type="molecule type" value="Genomic_DNA"/>
</dbReference>
<gene>
    <name evidence="2" type="ORF">Mal64_20960</name>
</gene>
<keyword evidence="1" id="KW-0732">Signal</keyword>
<dbReference type="PANTHER" id="PTHR36848:SF2">
    <property type="entry name" value="SECRETED PROTEIN"/>
    <property type="match status" value="1"/>
</dbReference>
<dbReference type="RefSeq" id="WP_197525641.1">
    <property type="nucleotide sequence ID" value="NZ_SJPQ01000002.1"/>
</dbReference>
<reference evidence="2 3" key="1">
    <citation type="submission" date="2019-02" db="EMBL/GenBank/DDBJ databases">
        <title>Deep-cultivation of Planctomycetes and their phenomic and genomic characterization uncovers novel biology.</title>
        <authorList>
            <person name="Wiegand S."/>
            <person name="Jogler M."/>
            <person name="Boedeker C."/>
            <person name="Pinto D."/>
            <person name="Vollmers J."/>
            <person name="Rivas-Marin E."/>
            <person name="Kohn T."/>
            <person name="Peeters S.H."/>
            <person name="Heuer A."/>
            <person name="Rast P."/>
            <person name="Oberbeckmann S."/>
            <person name="Bunk B."/>
            <person name="Jeske O."/>
            <person name="Meyerdierks A."/>
            <person name="Storesund J.E."/>
            <person name="Kallscheuer N."/>
            <person name="Luecker S."/>
            <person name="Lage O.M."/>
            <person name="Pohl T."/>
            <person name="Merkel B.J."/>
            <person name="Hornburger P."/>
            <person name="Mueller R.-W."/>
            <person name="Bruemmer F."/>
            <person name="Labrenz M."/>
            <person name="Spormann A.M."/>
            <person name="Op Den Camp H."/>
            <person name="Overmann J."/>
            <person name="Amann R."/>
            <person name="Jetten M.S.M."/>
            <person name="Mascher T."/>
            <person name="Medema M.H."/>
            <person name="Devos D.P."/>
            <person name="Kaster A.-K."/>
            <person name="Ovreas L."/>
            <person name="Rohde M."/>
            <person name="Galperin M.Y."/>
            <person name="Jogler C."/>
        </authorList>
    </citation>
    <scope>NUCLEOTIDE SEQUENCE [LARGE SCALE GENOMIC DNA]</scope>
    <source>
        <strain evidence="2 3">Mal64</strain>
    </source>
</reference>
<evidence type="ECO:0000256" key="1">
    <source>
        <dbReference type="SAM" id="SignalP"/>
    </source>
</evidence>
<dbReference type="InterPro" id="IPR008979">
    <property type="entry name" value="Galactose-bd-like_sf"/>
</dbReference>
<sequence precursor="true">MTRAFLALIVSAMLVAAAQAAEPTWPEPTAESKPWSRWWWHGSAVDEANLTRLLEEYDASGLGGVEITCLYGVNGEDESREIDYESDRWVEVVTHALDEAERLGMIVDLPPGSGWRMGGPSVAREDGNAEVYVLTDEVSSGKAFEKDYSQATPKRGLPPQAVVAYGADGKTIDLTDRLSDEGVLEWTVPAGGSWRVAAVGMRLSGERVKRAGPGGSGLNINPYSRRSVENFLAAFGESVDKLPEGKIRASFHDSYEYNGSWSDDFLQEFQERRGYPLEQHLLELSGESDDLDAVARVRCDYRETMSDLVRDALIKPWIEWSHSKGQLARNQAHGSPGNWLDLYAMADIPETESFGRLEGGDGRPALFRFASSAAHLAGRRLVSSETATWLAEHFTVDLGQVKEIVDRQLISGINHIIYHGTAYSPEDASWPGWVFYASTQLNPQNPLWRDFPALNKYVGRCQSLLQAGEPDNDLLVYWPVHDAWSTGAENAHAGNLRMPLTVHNAHVWLFKKPIGKASEWLDANGYAYDFVSDALLEGCRAEEGEIVAAGGSYQAVLVPHAELMPTATLNKLAKLSAAGCKVLFLEAKPTSPPGFMPTGEQEVFDAVLAKLSDAPTSADLASLLGDAGVRREPFVAGSGLQFVRRELADGPCYFLANQGEEAFDGAIELSSPCESAVLMDPVTGEIGAAKIASGQVAVQLEPGETAFVRPGAACDEDWVYRDAEQAPEPIDGEWRVEFAAGGPALPDSYTTATLDSWTGQGGDAERFAGTAAYTTTFDAPAGEETFDLDLGEVADSARLVLNGEDLGVRFASPFRWRVAGLKPTGNELRVEVTNVASNRVRDLDRRGVEWRIFKDINFVTINYKPFDASDWPVRDAGLLGPVTLTPIGQ</sequence>
<evidence type="ECO:0000313" key="2">
    <source>
        <dbReference type="EMBL" id="TWT88611.1"/>
    </source>
</evidence>
<protein>
    <recommendedName>
        <fullName evidence="4">Glycosyl hydrolases family 2, sugar binding domain</fullName>
    </recommendedName>
</protein>
<dbReference type="PANTHER" id="PTHR36848">
    <property type="entry name" value="DNA-BINDING PROTEIN (PUTATIVE SECRETED PROTEIN)-RELATED"/>
    <property type="match status" value="1"/>
</dbReference>
<dbReference type="Pfam" id="PF17132">
    <property type="entry name" value="Glyco_hydro_106"/>
    <property type="match status" value="3"/>
</dbReference>
<accession>A0A5C5ZPA6</accession>
<dbReference type="SUPFAM" id="SSF49785">
    <property type="entry name" value="Galactose-binding domain-like"/>
    <property type="match status" value="1"/>
</dbReference>
<dbReference type="Proteomes" id="UP000315440">
    <property type="component" value="Unassembled WGS sequence"/>
</dbReference>
<feature type="chain" id="PRO_5023105830" description="Glycosyl hydrolases family 2, sugar binding domain" evidence="1">
    <location>
        <begin position="21"/>
        <end position="889"/>
    </location>
</feature>
<dbReference type="NCBIfam" id="NF045579">
    <property type="entry name" value="rhamnoside_JR"/>
    <property type="match status" value="1"/>
</dbReference>
<dbReference type="AlphaFoldDB" id="A0A5C5ZPA6"/>
<feature type="signal peptide" evidence="1">
    <location>
        <begin position="1"/>
        <end position="20"/>
    </location>
</feature>
<name>A0A5C5ZPA6_9BACT</name>
<evidence type="ECO:0008006" key="4">
    <source>
        <dbReference type="Google" id="ProtNLM"/>
    </source>
</evidence>
<evidence type="ECO:0000313" key="3">
    <source>
        <dbReference type="Proteomes" id="UP000315440"/>
    </source>
</evidence>